<dbReference type="STRING" id="1605367.AFM12_19245"/>
<dbReference type="AlphaFoldDB" id="A0A0P7BYF6"/>
<dbReference type="GO" id="GO:0003677">
    <property type="term" value="F:DNA binding"/>
    <property type="evidence" value="ECO:0007669"/>
    <property type="project" value="InterPro"/>
</dbReference>
<dbReference type="Proteomes" id="UP000050454">
    <property type="component" value="Unassembled WGS sequence"/>
</dbReference>
<dbReference type="InterPro" id="IPR010093">
    <property type="entry name" value="SinI_DNA-bd"/>
</dbReference>
<protein>
    <recommendedName>
        <fullName evidence="1">Helix-turn-helix domain-containing protein</fullName>
    </recommendedName>
</protein>
<dbReference type="EMBL" id="LGTQ01000017">
    <property type="protein sequence ID" value="KPM46594.1"/>
    <property type="molecule type" value="Genomic_DNA"/>
</dbReference>
<organism evidence="2 3">
    <name type="scientific">Jiulongibacter sediminis</name>
    <dbReference type="NCBI Taxonomy" id="1605367"/>
    <lineage>
        <taxon>Bacteria</taxon>
        <taxon>Pseudomonadati</taxon>
        <taxon>Bacteroidota</taxon>
        <taxon>Cytophagia</taxon>
        <taxon>Cytophagales</taxon>
        <taxon>Leadbetterellaceae</taxon>
        <taxon>Jiulongibacter</taxon>
    </lineage>
</organism>
<dbReference type="RefSeq" id="WP_055152056.1">
    <property type="nucleotide sequence ID" value="NZ_JXSZ01000017.1"/>
</dbReference>
<evidence type="ECO:0000313" key="3">
    <source>
        <dbReference type="Proteomes" id="UP000050454"/>
    </source>
</evidence>
<evidence type="ECO:0000259" key="1">
    <source>
        <dbReference type="Pfam" id="PF12728"/>
    </source>
</evidence>
<proteinExistence type="predicted"/>
<reference evidence="2 3" key="1">
    <citation type="submission" date="2015-07" db="EMBL/GenBank/DDBJ databases">
        <title>The draft genome sequence of Leadbetterella sp. JN14-9.</title>
        <authorList>
            <person name="Liu Y."/>
            <person name="Du J."/>
            <person name="Shao Z."/>
        </authorList>
    </citation>
    <scope>NUCLEOTIDE SEQUENCE [LARGE SCALE GENOMIC DNA]</scope>
    <source>
        <strain evidence="2 3">JN14-9</strain>
    </source>
</reference>
<dbReference type="NCBIfam" id="TIGR01764">
    <property type="entry name" value="excise"/>
    <property type="match status" value="1"/>
</dbReference>
<keyword evidence="3" id="KW-1185">Reference proteome</keyword>
<sequence>MSSNIQVPKICQHCGITFVARTTVTRFCSHKCSQRNYKKRAREAKVGKTLEETHEILATSSPTSETPLNKEYLSMSEVAALLGVSRWTINRMLHRGQLNMKQVGRKKIIPRSQLDAFFQ</sequence>
<dbReference type="SUPFAM" id="SSF46955">
    <property type="entry name" value="Putative DNA-binding domain"/>
    <property type="match status" value="1"/>
</dbReference>
<name>A0A0P7BYF6_9BACT</name>
<evidence type="ECO:0000313" key="2">
    <source>
        <dbReference type="EMBL" id="KPM46594.1"/>
    </source>
</evidence>
<dbReference type="InterPro" id="IPR009061">
    <property type="entry name" value="DNA-bd_dom_put_sf"/>
</dbReference>
<accession>A0A0P7BYF6</accession>
<comment type="caution">
    <text evidence="2">The sequence shown here is derived from an EMBL/GenBank/DDBJ whole genome shotgun (WGS) entry which is preliminary data.</text>
</comment>
<dbReference type="OrthoDB" id="1003442at2"/>
<dbReference type="Pfam" id="PF12728">
    <property type="entry name" value="HTH_17"/>
    <property type="match status" value="1"/>
</dbReference>
<dbReference type="InterPro" id="IPR041657">
    <property type="entry name" value="HTH_17"/>
</dbReference>
<gene>
    <name evidence="2" type="ORF">AFM12_19245</name>
</gene>
<feature type="domain" description="Helix-turn-helix" evidence="1">
    <location>
        <begin position="72"/>
        <end position="119"/>
    </location>
</feature>